<sequence>MILFFEYALAVGFKDRCILKEGKMMFNTLISQFLNVDDVLCLINKEFSQLFTETDIMHKNNDKTKKNKNNLNILEINNNLEKQLENALNNENIDYALIIAPEEEGILKNLTKILERYNNVKNLGSSSKAIEIAGNKYLTYKKIKNYVKTPKTFPPRRYVIKKIDGCGGKYELVNEGSIIQEYIEGETLSVSLIVGKNIYPISLNRQYINEKGFVGADVNIEHELKEEIFSESIKAVNCIDGLNGYVGVDIIVNEDEVYVVEINPRITTSICGIDTDPSLAELLIKNANGEELNFKVRGRCFKVEK</sequence>
<dbReference type="Gene3D" id="2.30.36.100">
    <property type="match status" value="1"/>
</dbReference>
<dbReference type="Gene3D" id="3.30.470.20">
    <property type="entry name" value="ATP-grasp fold, B domain"/>
    <property type="match status" value="1"/>
</dbReference>
<keyword evidence="1" id="KW-0547">Nucleotide-binding</keyword>
<dbReference type="SUPFAM" id="SSF56059">
    <property type="entry name" value="Glutathione synthetase ATP-binding domain-like"/>
    <property type="match status" value="1"/>
</dbReference>
<proteinExistence type="predicted"/>
<dbReference type="InterPro" id="IPR011761">
    <property type="entry name" value="ATP-grasp"/>
</dbReference>
<dbReference type="eggNOG" id="arCOG01592">
    <property type="taxonomic scope" value="Archaea"/>
</dbReference>
<evidence type="ECO:0000259" key="2">
    <source>
        <dbReference type="PROSITE" id="PS50975"/>
    </source>
</evidence>
<evidence type="ECO:0000313" key="3">
    <source>
        <dbReference type="EMBL" id="ACX71949.1"/>
    </source>
</evidence>
<organism evidence="3 4">
    <name type="scientific">Methanocaldococcus vulcanius (strain ATCC 700851 / DSM 12094 / M7)</name>
    <name type="common">Methanococcus vulcanius</name>
    <dbReference type="NCBI Taxonomy" id="579137"/>
    <lineage>
        <taxon>Archaea</taxon>
        <taxon>Methanobacteriati</taxon>
        <taxon>Methanobacteriota</taxon>
        <taxon>Methanomada group</taxon>
        <taxon>Methanococci</taxon>
        <taxon>Methanococcales</taxon>
        <taxon>Methanocaldococcaceae</taxon>
        <taxon>Methanocaldococcus</taxon>
    </lineage>
</organism>
<dbReference type="STRING" id="579137.Metvu_0080"/>
<name>C9REE7_METVM</name>
<reference evidence="3" key="1">
    <citation type="submission" date="2009-10" db="EMBL/GenBank/DDBJ databases">
        <title>Complete sequence of chromosome of Methanocaldococcus vulcanius M7.</title>
        <authorList>
            <consortium name="US DOE Joint Genome Institute"/>
            <person name="Lucas S."/>
            <person name="Copeland A."/>
            <person name="Lapidus A."/>
            <person name="Glavina del Rio T."/>
            <person name="Dalin E."/>
            <person name="Tice H."/>
            <person name="Bruce D."/>
            <person name="Goodwin L."/>
            <person name="Pitluck S."/>
            <person name="Lcollab F.I."/>
            <person name="Brettin T."/>
            <person name="Detter J.C."/>
            <person name="Han C."/>
            <person name="Tapia R."/>
            <person name="Kuske C.R."/>
            <person name="Schmutz J."/>
            <person name="Larimer F."/>
            <person name="Land M."/>
            <person name="Hauser L."/>
            <person name="Kyrpides N."/>
            <person name="Ovchinikova G."/>
            <person name="Sieprawska-Lupa M."/>
            <person name="Whitman W.B."/>
            <person name="Woyke T."/>
        </authorList>
    </citation>
    <scope>NUCLEOTIDE SEQUENCE [LARGE SCALE GENOMIC DNA]</scope>
    <source>
        <strain evidence="3">M7</strain>
    </source>
</reference>
<protein>
    <recommendedName>
        <fullName evidence="2">ATP-grasp domain-containing protein</fullName>
    </recommendedName>
</protein>
<dbReference type="HOGENOM" id="CLU_059501_1_1_2"/>
<dbReference type="PIRSF" id="PIRSF016766">
    <property type="entry name" value="UCP016766_ATPgrasp"/>
    <property type="match status" value="1"/>
</dbReference>
<dbReference type="InterPro" id="IPR003806">
    <property type="entry name" value="ATP-grasp_PylC-type"/>
</dbReference>
<dbReference type="GeneID" id="8512406"/>
<dbReference type="Pfam" id="PF18301">
    <property type="entry name" value="preATP-grasp_3"/>
    <property type="match status" value="1"/>
</dbReference>
<dbReference type="Pfam" id="PF02655">
    <property type="entry name" value="ATP-grasp_3"/>
    <property type="match status" value="1"/>
</dbReference>
<dbReference type="AlphaFoldDB" id="C9REE7"/>
<keyword evidence="4" id="KW-1185">Reference proteome</keyword>
<dbReference type="NCBIfam" id="NF040722">
    <property type="entry name" value="MfnD_Meth"/>
    <property type="match status" value="1"/>
</dbReference>
<dbReference type="GO" id="GO:0046872">
    <property type="term" value="F:metal ion binding"/>
    <property type="evidence" value="ECO:0007669"/>
    <property type="project" value="InterPro"/>
</dbReference>
<dbReference type="GO" id="GO:0005524">
    <property type="term" value="F:ATP binding"/>
    <property type="evidence" value="ECO:0007669"/>
    <property type="project" value="UniProtKB-UniRule"/>
</dbReference>
<dbReference type="Proteomes" id="UP000002063">
    <property type="component" value="Chromosome"/>
</dbReference>
<feature type="domain" description="ATP-grasp" evidence="2">
    <location>
        <begin position="82"/>
        <end position="288"/>
    </location>
</feature>
<evidence type="ECO:0000313" key="4">
    <source>
        <dbReference type="Proteomes" id="UP000002063"/>
    </source>
</evidence>
<evidence type="ECO:0000256" key="1">
    <source>
        <dbReference type="PROSITE-ProRule" id="PRU00409"/>
    </source>
</evidence>
<dbReference type="Gene3D" id="3.40.50.11770">
    <property type="match status" value="1"/>
</dbReference>
<dbReference type="InterPro" id="IPR040803">
    <property type="entry name" value="MfnD_preATP-grasp"/>
</dbReference>
<keyword evidence="1" id="KW-0067">ATP-binding</keyword>
<dbReference type="EMBL" id="CP001787">
    <property type="protein sequence ID" value="ACX71949.1"/>
    <property type="molecule type" value="Genomic_DNA"/>
</dbReference>
<gene>
    <name evidence="3" type="ordered locus">Metvu_0080</name>
</gene>
<dbReference type="PROSITE" id="PS50975">
    <property type="entry name" value="ATP_GRASP"/>
    <property type="match status" value="1"/>
</dbReference>
<accession>C9REE7</accession>
<dbReference type="InterPro" id="IPR053510">
    <property type="entry name" value="Tyramine-Glutamate_Synthase"/>
</dbReference>
<dbReference type="RefSeq" id="WP_012819495.1">
    <property type="nucleotide sequence ID" value="NC_013407.1"/>
</dbReference>
<dbReference type="KEGG" id="mvu:Metvu_0080"/>
<dbReference type="InterPro" id="IPR024710">
    <property type="entry name" value="MfnD"/>
</dbReference>